<feature type="transmembrane region" description="Helical" evidence="1">
    <location>
        <begin position="12"/>
        <end position="32"/>
    </location>
</feature>
<dbReference type="eggNOG" id="ENOG502ZT4I">
    <property type="taxonomic scope" value="Bacteria"/>
</dbReference>
<organism evidence="2">
    <name type="scientific">Trichodesmium erythraeum (strain IMS101)</name>
    <dbReference type="NCBI Taxonomy" id="203124"/>
    <lineage>
        <taxon>Bacteria</taxon>
        <taxon>Bacillati</taxon>
        <taxon>Cyanobacteriota</taxon>
        <taxon>Cyanophyceae</taxon>
        <taxon>Oscillatoriophycideae</taxon>
        <taxon>Oscillatoriales</taxon>
        <taxon>Microcoleaceae</taxon>
        <taxon>Trichodesmium</taxon>
    </lineage>
</organism>
<sequence length="176" mass="19520">MLSTTELLIASQWFGIATIGFFILTIIAFIFNREFRFRLVGVTGFMGVLTAGLFGLSLGLFNRVEVPGAVRYTLVYDNGATQTVIAVAPTIKESELVATMEQAAGDLFSPGRLGMDRQLTIRVRTIIHPEEGVSEPLYLGEVKRSLSQREDENIDVKIFPETVAKLLDYQIDNLES</sequence>
<dbReference type="Pfam" id="PF10726">
    <property type="entry name" value="DUF2518"/>
    <property type="match status" value="1"/>
</dbReference>
<gene>
    <name evidence="2" type="ordered locus">Tery_3998</name>
</gene>
<dbReference type="EMBL" id="CP000393">
    <property type="protein sequence ID" value="ABG53021.1"/>
    <property type="molecule type" value="Genomic_DNA"/>
</dbReference>
<dbReference type="KEGG" id="ter:Tery_3998"/>
<evidence type="ECO:0008006" key="3">
    <source>
        <dbReference type="Google" id="ProtNLM"/>
    </source>
</evidence>
<keyword evidence="1" id="KW-0812">Transmembrane</keyword>
<feature type="transmembrane region" description="Helical" evidence="1">
    <location>
        <begin position="39"/>
        <end position="61"/>
    </location>
</feature>
<proteinExistence type="predicted"/>
<name>Q10XK3_TRIEI</name>
<dbReference type="HOGENOM" id="CLU_116764_0_0_3"/>
<evidence type="ECO:0000313" key="2">
    <source>
        <dbReference type="EMBL" id="ABG53021.1"/>
    </source>
</evidence>
<keyword evidence="1" id="KW-1133">Transmembrane helix</keyword>
<protein>
    <recommendedName>
        <fullName evidence="3">Ycf51-like protein</fullName>
    </recommendedName>
</protein>
<keyword evidence="1" id="KW-0472">Membrane</keyword>
<dbReference type="OrthoDB" id="422772at2"/>
<dbReference type="RefSeq" id="WP_011613351.1">
    <property type="nucleotide sequence ID" value="NC_008312.1"/>
</dbReference>
<reference evidence="2" key="1">
    <citation type="submission" date="2006-06" db="EMBL/GenBank/DDBJ databases">
        <title>Complete sequence of Trichodesmium erythraeum IMS101.</title>
        <authorList>
            <consortium name="US DOE Joint Genome Institute"/>
            <person name="Copeland A."/>
            <person name="Lucas S."/>
            <person name="Lapidus A."/>
            <person name="Barry K."/>
            <person name="Detter J.C."/>
            <person name="Glavina del Rio T."/>
            <person name="Hammon N."/>
            <person name="Israni S."/>
            <person name="Dalin E."/>
            <person name="Tice H."/>
            <person name="Pitluck S."/>
            <person name="Kiss H."/>
            <person name="Munk A.C."/>
            <person name="Brettin T."/>
            <person name="Bruce D."/>
            <person name="Han C."/>
            <person name="Tapia R."/>
            <person name="Gilna P."/>
            <person name="Schmutz J."/>
            <person name="Larimer F."/>
            <person name="Land M."/>
            <person name="Hauser L."/>
            <person name="Kyrpides N."/>
            <person name="Kim E."/>
            <person name="Richardson P."/>
        </authorList>
    </citation>
    <scope>NUCLEOTIDE SEQUENCE [LARGE SCALE GENOMIC DNA]</scope>
    <source>
        <strain evidence="2">IMS101</strain>
    </source>
</reference>
<accession>Q10XK3</accession>
<dbReference type="STRING" id="203124.Tery_3998"/>
<evidence type="ECO:0000256" key="1">
    <source>
        <dbReference type="SAM" id="Phobius"/>
    </source>
</evidence>
<dbReference type="AlphaFoldDB" id="Q10XK3"/>
<dbReference type="InterPro" id="IPR019664">
    <property type="entry name" value="Uncharacterised_Ycf51"/>
</dbReference>